<evidence type="ECO:0000256" key="3">
    <source>
        <dbReference type="ARBA" id="ARBA00004709"/>
    </source>
</evidence>
<comment type="pathway">
    <text evidence="3 10">Isoprenoid biosynthesis; isopentenyl diphosphate biosynthesis via DXP pathway; isopentenyl diphosphate from 1-deoxy-D-xylulose 5-phosphate: step 4/6.</text>
</comment>
<sequence length="387" mass="42642">MYNIVTLQKKGQSLPDLALVMLGAGSSSRFNQRVKKQWLRSEDTPLWLFATQNLQQLFPFKQIIVTTTPDEHFYAKKFSESITFVEGGATRQESLANALLHVKTPFVLVSDIARPCIDQEMLVRILAEMENNDIVVPYLPAVDTVVYENATINRDHVKLIQTPQLSRTELLRKALQTPTLYTDDSSAIKAIGGKVAYVLGNPEAKKLTCKEDSATISCLKAPSSTPFVGEGFDVHAYEEGKVMMLGGVEVHPTTGFKAHSDGDVAIHALIDALLGAAGAGDIGELFPDNDPRYKNIDSKLLLREVCSFLAKVGFEIVHCDLTIMAEFPRLSAFKDKIRFCLADIMAISPIHVNVKATTTEKLGFVGRQEGVATSATATLKYYDWTNV</sequence>
<dbReference type="AlphaFoldDB" id="A0A1Y0HQ96"/>
<keyword evidence="8 10" id="KW-0456">Lyase</keyword>
<dbReference type="InterPro" id="IPR003526">
    <property type="entry name" value="MECDP_synthase"/>
</dbReference>
<feature type="binding site" evidence="10">
    <location>
        <position position="235"/>
    </location>
    <ligand>
        <name>a divalent metal cation</name>
        <dbReference type="ChEBI" id="CHEBI:60240"/>
    </ligand>
</feature>
<feature type="binding site" evidence="10">
    <location>
        <begin position="286"/>
        <end position="290"/>
    </location>
    <ligand>
        <name>4-CDP-2-C-methyl-D-erythritol 2-phosphate</name>
        <dbReference type="ChEBI" id="CHEBI:57919"/>
    </ligand>
</feature>
<feature type="site" description="Positions MEP for the nucleophilic attack" evidence="10">
    <location>
        <position position="206"/>
    </location>
</feature>
<keyword evidence="7 10" id="KW-0414">Isoprene biosynthesis</keyword>
<dbReference type="PANTHER" id="PTHR43181:SF1">
    <property type="entry name" value="2-C-METHYL-D-ERYTHRITOL 2,4-CYCLODIPHOSPHATE SYNTHASE, CHLOROPLASTIC"/>
    <property type="match status" value="1"/>
</dbReference>
<evidence type="ECO:0000313" key="13">
    <source>
        <dbReference type="EMBL" id="ARU49363.1"/>
    </source>
</evidence>
<dbReference type="GO" id="GO:0008685">
    <property type="term" value="F:2-C-methyl-D-erythritol 2,4-cyclodiphosphate synthase activity"/>
    <property type="evidence" value="ECO:0007669"/>
    <property type="project" value="UniProtKB-UniRule"/>
</dbReference>
<keyword evidence="4 10" id="KW-0808">Transferase</keyword>
<dbReference type="SUPFAM" id="SSF69765">
    <property type="entry name" value="IpsF-like"/>
    <property type="match status" value="1"/>
</dbReference>
<comment type="similarity">
    <text evidence="11">Belongs to the IspF family.</text>
</comment>
<feature type="binding site" evidence="10">
    <location>
        <begin position="357"/>
        <end position="360"/>
    </location>
    <ligand>
        <name>4-CDP-2-C-methyl-D-erythritol 2-phosphate</name>
        <dbReference type="ChEBI" id="CHEBI:57919"/>
    </ligand>
</feature>
<feature type="binding site" evidence="10">
    <location>
        <begin position="233"/>
        <end position="235"/>
    </location>
    <ligand>
        <name>4-CDP-2-C-methyl-D-erythritol 2-phosphate</name>
        <dbReference type="ChEBI" id="CHEBI:57919"/>
    </ligand>
</feature>
<dbReference type="HAMAP" id="MF_00107">
    <property type="entry name" value="IspF"/>
    <property type="match status" value="1"/>
</dbReference>
<dbReference type="GO" id="GO:0016114">
    <property type="term" value="P:terpenoid biosynthetic process"/>
    <property type="evidence" value="ECO:0007669"/>
    <property type="project" value="InterPro"/>
</dbReference>
<comment type="similarity">
    <text evidence="10">In the C-terminal section; belongs to the IspF family.</text>
</comment>
<feature type="site" description="Transition state stabilizer" evidence="10">
    <location>
        <position position="29"/>
    </location>
</feature>
<feature type="binding site" evidence="10">
    <location>
        <begin position="281"/>
        <end position="283"/>
    </location>
    <ligand>
        <name>4-CDP-2-C-methyl-D-erythritol 2-phosphate</name>
        <dbReference type="ChEBI" id="CHEBI:57919"/>
    </ligand>
</feature>
<evidence type="ECO:0000313" key="14">
    <source>
        <dbReference type="Proteomes" id="UP000196005"/>
    </source>
</evidence>
<keyword evidence="9 10" id="KW-0511">Multifunctional enzyme</keyword>
<feature type="site" description="Transition state stabilizer" evidence="10">
    <location>
        <position position="259"/>
    </location>
</feature>
<evidence type="ECO:0000256" key="4">
    <source>
        <dbReference type="ARBA" id="ARBA00022679"/>
    </source>
</evidence>
<feature type="site" description="Transition state stabilizer" evidence="10">
    <location>
        <position position="36"/>
    </location>
</feature>
<reference evidence="14" key="1">
    <citation type="submission" date="2017-05" db="EMBL/GenBank/DDBJ databases">
        <title>Dechlorination kinetics govern the competition between two new strains of the genus Sulfurospirillum.</title>
        <authorList>
            <person name="Buttet G.F."/>
            <person name="Murray A.M."/>
            <person name="Goris T."/>
            <person name="Burion M."/>
            <person name="Lin B."/>
            <person name="Rolle M."/>
            <person name="Maillard J."/>
        </authorList>
    </citation>
    <scope>NUCLEOTIDE SEQUENCE [LARGE SCALE GENOMIC DNA]</scope>
    <source>
        <strain evidence="14">SL2-1</strain>
    </source>
</reference>
<feature type="binding site" evidence="10">
    <location>
        <position position="233"/>
    </location>
    <ligand>
        <name>a divalent metal cation</name>
        <dbReference type="ChEBI" id="CHEBI:60240"/>
    </ligand>
</feature>
<feature type="region of interest" description="2-C-methyl-D-erythritol 4-phosphate cytidylyltransferase" evidence="10">
    <location>
        <begin position="1"/>
        <end position="226"/>
    </location>
</feature>
<comment type="catalytic activity">
    <reaction evidence="10">
        <text>2-C-methyl-D-erythritol 4-phosphate + CTP + H(+) = 4-CDP-2-C-methyl-D-erythritol + diphosphate</text>
        <dbReference type="Rhea" id="RHEA:13429"/>
        <dbReference type="ChEBI" id="CHEBI:15378"/>
        <dbReference type="ChEBI" id="CHEBI:33019"/>
        <dbReference type="ChEBI" id="CHEBI:37563"/>
        <dbReference type="ChEBI" id="CHEBI:57823"/>
        <dbReference type="ChEBI" id="CHEBI:58262"/>
        <dbReference type="EC" id="2.7.7.60"/>
    </reaction>
</comment>
<feature type="domain" description="2-C-methyl-D-erythritol 2,4-cyclodiphosphate synthase" evidence="12">
    <location>
        <begin position="228"/>
        <end position="379"/>
    </location>
</feature>
<protein>
    <recommendedName>
        <fullName evidence="10">Bifunctional enzyme IspD/IspF</fullName>
    </recommendedName>
    <domain>
        <recommendedName>
            <fullName evidence="10">2-C-methyl-D-erythritol 4-phosphate cytidylyltransferase</fullName>
            <ecNumber evidence="10">2.7.7.60</ecNumber>
        </recommendedName>
        <alternativeName>
            <fullName evidence="10">4-diphosphocytidyl-2C-methyl-D-erythritol synthase</fullName>
        </alternativeName>
        <alternativeName>
            <fullName evidence="10">MEP cytidylyltransferase</fullName>
            <shortName evidence="10">MCT</shortName>
        </alternativeName>
    </domain>
    <domain>
        <recommendedName>
            <fullName evidence="10">2-C-methyl-D-erythritol 2,4-cyclodiphosphate synthase</fullName>
            <shortName evidence="10">MECDP-synthase</shortName>
            <shortName evidence="10">MECPP-synthase</shortName>
            <shortName evidence="10">MECPS</shortName>
            <ecNumber evidence="10">4.6.1.12</ecNumber>
        </recommendedName>
    </domain>
</protein>
<comment type="catalytic activity">
    <reaction evidence="1 10 11">
        <text>4-CDP-2-C-methyl-D-erythritol 2-phosphate = 2-C-methyl-D-erythritol 2,4-cyclic diphosphate + CMP</text>
        <dbReference type="Rhea" id="RHEA:23864"/>
        <dbReference type="ChEBI" id="CHEBI:57919"/>
        <dbReference type="ChEBI" id="CHEBI:58483"/>
        <dbReference type="ChEBI" id="CHEBI:60377"/>
        <dbReference type="EC" id="4.6.1.12"/>
    </reaction>
</comment>
<evidence type="ECO:0000256" key="6">
    <source>
        <dbReference type="ARBA" id="ARBA00022723"/>
    </source>
</evidence>
<dbReference type="Gene3D" id="3.30.1330.50">
    <property type="entry name" value="2-C-methyl-D-erythritol 2,4-cyclodiphosphate synthase"/>
    <property type="match status" value="1"/>
</dbReference>
<feature type="binding site" evidence="10">
    <location>
        <position position="267"/>
    </location>
    <ligand>
        <name>a divalent metal cation</name>
        <dbReference type="ChEBI" id="CHEBI:60240"/>
    </ligand>
</feature>
<feature type="site" description="Positions MEP for the nucleophilic attack" evidence="10">
    <location>
        <position position="154"/>
    </location>
</feature>
<proteinExistence type="inferred from homology"/>
<dbReference type="GO" id="GO:0019288">
    <property type="term" value="P:isopentenyl diphosphate biosynthetic process, methylerythritol 4-phosphate pathway"/>
    <property type="evidence" value="ECO:0007669"/>
    <property type="project" value="UniProtKB-UniRule"/>
</dbReference>
<dbReference type="PROSITE" id="PS01350">
    <property type="entry name" value="ISPF"/>
    <property type="match status" value="1"/>
</dbReference>
<evidence type="ECO:0000256" key="2">
    <source>
        <dbReference type="ARBA" id="ARBA00001968"/>
    </source>
</evidence>
<dbReference type="InterPro" id="IPR036571">
    <property type="entry name" value="MECDP_synthase_sf"/>
</dbReference>
<dbReference type="HAMAP" id="MF_01520">
    <property type="entry name" value="IspDF"/>
    <property type="match status" value="1"/>
</dbReference>
<dbReference type="EMBL" id="CP021416">
    <property type="protein sequence ID" value="ARU49363.1"/>
    <property type="molecule type" value="Genomic_DNA"/>
</dbReference>
<dbReference type="KEGG" id="suls:Sdiek1_2211"/>
<evidence type="ECO:0000259" key="12">
    <source>
        <dbReference type="Pfam" id="PF02542"/>
    </source>
</evidence>
<comment type="pathway">
    <text evidence="10">Isoprenoid biosynthesis; isopentenyl diphosphate biosynthesis via DXP pathway; isopentenyl diphosphate from 1-deoxy-D-xylulose 5-phosphate: step 2/6.</text>
</comment>
<accession>A0A1Y0HQ96</accession>
<evidence type="ECO:0000256" key="11">
    <source>
        <dbReference type="RuleBase" id="RU004395"/>
    </source>
</evidence>
<dbReference type="Pfam" id="PF02542">
    <property type="entry name" value="YgbB"/>
    <property type="match status" value="1"/>
</dbReference>
<dbReference type="UniPathway" id="UPA00056">
    <property type="reaction ID" value="UER00093"/>
</dbReference>
<evidence type="ECO:0000256" key="8">
    <source>
        <dbReference type="ARBA" id="ARBA00023239"/>
    </source>
</evidence>
<comment type="function">
    <text evidence="10">Bifunctional enzyme that catalyzes the formation of 4-diphosphocytidyl-2-C-methyl-D-erythritol from CTP and 2-C-methyl-D-erythritol 4-phosphate (MEP) (IspD), and catalyzes the conversion of 4-diphosphocytidyl-2-C-methyl-D-erythritol 2-phosphate (CDP-ME2P) to 2-C-methyl-D-erythritol 2,4-cyclodiphosphate (ME-CPP) with a corresponding release of cytidine 5-monophosphate (CMP) (IspF).</text>
</comment>
<feature type="binding site" evidence="10">
    <location>
        <position position="367"/>
    </location>
    <ligand>
        <name>4-CDP-2-C-methyl-D-erythritol 2-phosphate</name>
        <dbReference type="ChEBI" id="CHEBI:57919"/>
    </ligand>
</feature>
<comment type="similarity">
    <text evidence="10">In the N-terminal section; belongs to the IspD/TarI cytidylyltransferase family. IspD subfamily.</text>
</comment>
<dbReference type="InterPro" id="IPR026596">
    <property type="entry name" value="IspD/F"/>
</dbReference>
<dbReference type="CDD" id="cd02516">
    <property type="entry name" value="CDP-ME_synthetase"/>
    <property type="match status" value="1"/>
</dbReference>
<comment type="caution">
    <text evidence="10">Lacks conserved residue(s) required for the propagation of feature annotation.</text>
</comment>
<feature type="binding site" evidence="10">
    <location>
        <begin position="259"/>
        <end position="260"/>
    </location>
    <ligand>
        <name>4-CDP-2-C-methyl-D-erythritol 2-phosphate</name>
        <dbReference type="ChEBI" id="CHEBI:57919"/>
    </ligand>
</feature>
<dbReference type="EC" id="2.7.7.60" evidence="10"/>
<comment type="cofactor">
    <cofactor evidence="2 10">
        <name>a divalent metal cation</name>
        <dbReference type="ChEBI" id="CHEBI:60240"/>
    </cofactor>
</comment>
<dbReference type="PANTHER" id="PTHR43181">
    <property type="entry name" value="2-C-METHYL-D-ERYTHRITOL 2,4-CYCLODIPHOSPHATE SYNTHASE, CHLOROPLASTIC"/>
    <property type="match status" value="1"/>
</dbReference>
<feature type="region of interest" description="2-C-methyl-D-erythritol 2,4-cyclodiphosphate synthase" evidence="10">
    <location>
        <begin position="227"/>
        <end position="387"/>
    </location>
</feature>
<dbReference type="InterPro" id="IPR034683">
    <property type="entry name" value="IspD/TarI"/>
</dbReference>
<evidence type="ECO:0000256" key="9">
    <source>
        <dbReference type="ARBA" id="ARBA00023268"/>
    </source>
</evidence>
<dbReference type="InterPro" id="IPR029044">
    <property type="entry name" value="Nucleotide-diphossugar_trans"/>
</dbReference>
<keyword evidence="6 10" id="KW-0479">Metal-binding</keyword>
<feature type="binding site" evidence="10">
    <location>
        <position position="364"/>
    </location>
    <ligand>
        <name>4-CDP-2-C-methyl-D-erythritol 2-phosphate</name>
        <dbReference type="ChEBI" id="CHEBI:57919"/>
    </ligand>
</feature>
<dbReference type="Proteomes" id="UP000196005">
    <property type="component" value="Chromosome"/>
</dbReference>
<name>A0A1Y0HQ96_9BACT</name>
<dbReference type="SUPFAM" id="SSF53448">
    <property type="entry name" value="Nucleotide-diphospho-sugar transferases"/>
    <property type="match status" value="1"/>
</dbReference>
<dbReference type="Pfam" id="PF01128">
    <property type="entry name" value="IspD"/>
    <property type="match status" value="1"/>
</dbReference>
<gene>
    <name evidence="10" type="primary">ispDF</name>
    <name evidence="13" type="ORF">Sdiek1_2211</name>
</gene>
<dbReference type="NCBIfam" id="TIGR00151">
    <property type="entry name" value="ispF"/>
    <property type="match status" value="1"/>
</dbReference>
<evidence type="ECO:0000256" key="5">
    <source>
        <dbReference type="ARBA" id="ARBA00022695"/>
    </source>
</evidence>
<dbReference type="GO" id="GO:0050518">
    <property type="term" value="F:2-C-methyl-D-erythritol 4-phosphate cytidylyltransferase activity"/>
    <property type="evidence" value="ECO:0007669"/>
    <property type="project" value="UniProtKB-UniRule"/>
</dbReference>
<organism evidence="13 14">
    <name type="scientific">Sulfurospirillum diekertiae</name>
    <dbReference type="NCBI Taxonomy" id="1854492"/>
    <lineage>
        <taxon>Bacteria</taxon>
        <taxon>Pseudomonadati</taxon>
        <taxon>Campylobacterota</taxon>
        <taxon>Epsilonproteobacteria</taxon>
        <taxon>Campylobacterales</taxon>
        <taxon>Sulfurospirillaceae</taxon>
        <taxon>Sulfurospirillum</taxon>
    </lineage>
</organism>
<dbReference type="CDD" id="cd00554">
    <property type="entry name" value="MECDP_synthase"/>
    <property type="match status" value="1"/>
</dbReference>
<evidence type="ECO:0000256" key="7">
    <source>
        <dbReference type="ARBA" id="ARBA00023229"/>
    </source>
</evidence>
<evidence type="ECO:0000256" key="1">
    <source>
        <dbReference type="ARBA" id="ARBA00000200"/>
    </source>
</evidence>
<dbReference type="GO" id="GO:0046872">
    <property type="term" value="F:metal ion binding"/>
    <property type="evidence" value="ECO:0007669"/>
    <property type="project" value="UniProtKB-KW"/>
</dbReference>
<dbReference type="EC" id="4.6.1.12" evidence="10"/>
<keyword evidence="5 10" id="KW-0548">Nucleotidyltransferase</keyword>
<dbReference type="Gene3D" id="3.90.550.10">
    <property type="entry name" value="Spore Coat Polysaccharide Biosynthesis Protein SpsA, Chain A"/>
    <property type="match status" value="1"/>
</dbReference>
<feature type="site" description="Transition state stabilizer" evidence="10">
    <location>
        <position position="358"/>
    </location>
</feature>
<evidence type="ECO:0000256" key="10">
    <source>
        <dbReference type="HAMAP-Rule" id="MF_01520"/>
    </source>
</evidence>
<keyword evidence="14" id="KW-1185">Reference proteome</keyword>
<dbReference type="InterPro" id="IPR020555">
    <property type="entry name" value="MECDP_synthase_CS"/>
</dbReference>
<dbReference type="NCBIfam" id="NF006899">
    <property type="entry name" value="PRK09382.1"/>
    <property type="match status" value="1"/>
</dbReference>